<dbReference type="EMBL" id="JXSQ01000004">
    <property type="protein sequence ID" value="KIP53132.1"/>
    <property type="molecule type" value="Genomic_DNA"/>
</dbReference>
<dbReference type="Pfam" id="PF00392">
    <property type="entry name" value="GntR"/>
    <property type="match status" value="1"/>
</dbReference>
<dbReference type="CDD" id="cd07377">
    <property type="entry name" value="WHTH_GntR"/>
    <property type="match status" value="1"/>
</dbReference>
<dbReference type="GO" id="GO:0003677">
    <property type="term" value="F:DNA binding"/>
    <property type="evidence" value="ECO:0007669"/>
    <property type="project" value="UniProtKB-KW"/>
</dbReference>
<keyword evidence="6" id="KW-1185">Reference proteome</keyword>
<evidence type="ECO:0000313" key="5">
    <source>
        <dbReference type="EMBL" id="KIP53132.1"/>
    </source>
</evidence>
<evidence type="ECO:0000256" key="3">
    <source>
        <dbReference type="ARBA" id="ARBA00023163"/>
    </source>
</evidence>
<dbReference type="OrthoDB" id="4307011at2"/>
<proteinExistence type="predicted"/>
<protein>
    <recommendedName>
        <fullName evidence="4">HTH gntR-type domain-containing protein</fullName>
    </recommendedName>
</protein>
<evidence type="ECO:0000313" key="6">
    <source>
        <dbReference type="Proteomes" id="UP000032120"/>
    </source>
</evidence>
<dbReference type="PANTHER" id="PTHR38445:SF9">
    <property type="entry name" value="HTH-TYPE TRANSCRIPTIONAL REPRESSOR YTRA"/>
    <property type="match status" value="1"/>
</dbReference>
<sequence>MTPFAAAIDPTSPTAPFRQLHHAVVAAVADGTLLPGSRLPTVRALAAELHLATNTVASAYRSLEEAGVVEGRGRAGTFVRLGDDPIDARAREIAQGAAQSLTELGVDRNRALTLLSEAFAIADA</sequence>
<keyword evidence="2" id="KW-0238">DNA-binding</keyword>
<dbReference type="InterPro" id="IPR036388">
    <property type="entry name" value="WH-like_DNA-bd_sf"/>
</dbReference>
<dbReference type="InterPro" id="IPR036390">
    <property type="entry name" value="WH_DNA-bd_sf"/>
</dbReference>
<name>A0A0D0IQ28_9MICO</name>
<evidence type="ECO:0000256" key="1">
    <source>
        <dbReference type="ARBA" id="ARBA00023015"/>
    </source>
</evidence>
<dbReference type="AlphaFoldDB" id="A0A0D0IQ28"/>
<dbReference type="Gene3D" id="1.10.10.10">
    <property type="entry name" value="Winged helix-like DNA-binding domain superfamily/Winged helix DNA-binding domain"/>
    <property type="match status" value="1"/>
</dbReference>
<keyword evidence="1" id="KW-0805">Transcription regulation</keyword>
<evidence type="ECO:0000256" key="2">
    <source>
        <dbReference type="ARBA" id="ARBA00023125"/>
    </source>
</evidence>
<gene>
    <name evidence="5" type="ORF">SD72_04650</name>
</gene>
<dbReference type="PANTHER" id="PTHR38445">
    <property type="entry name" value="HTH-TYPE TRANSCRIPTIONAL REPRESSOR YTRA"/>
    <property type="match status" value="1"/>
</dbReference>
<dbReference type="RefSeq" id="WP_042543273.1">
    <property type="nucleotide sequence ID" value="NZ_JXSQ01000004.1"/>
</dbReference>
<dbReference type="InterPro" id="IPR000524">
    <property type="entry name" value="Tscrpt_reg_HTH_GntR"/>
</dbReference>
<reference evidence="5 6" key="1">
    <citation type="submission" date="2015-01" db="EMBL/GenBank/DDBJ databases">
        <title>Draft genome sequence of Leucobacter komagatae strain VKM ST2845.</title>
        <authorList>
            <person name="Karlyshev A.V."/>
            <person name="Kudryashova E.B."/>
        </authorList>
    </citation>
    <scope>NUCLEOTIDE SEQUENCE [LARGE SCALE GENOMIC DNA]</scope>
    <source>
        <strain evidence="5 6">VKM ST2845</strain>
    </source>
</reference>
<dbReference type="Proteomes" id="UP000032120">
    <property type="component" value="Unassembled WGS sequence"/>
</dbReference>
<keyword evidence="3" id="KW-0804">Transcription</keyword>
<dbReference type="PROSITE" id="PS50949">
    <property type="entry name" value="HTH_GNTR"/>
    <property type="match status" value="1"/>
</dbReference>
<accession>A0A0D0IQ28</accession>
<evidence type="ECO:0000259" key="4">
    <source>
        <dbReference type="PROSITE" id="PS50949"/>
    </source>
</evidence>
<dbReference type="GO" id="GO:0003700">
    <property type="term" value="F:DNA-binding transcription factor activity"/>
    <property type="evidence" value="ECO:0007669"/>
    <property type="project" value="InterPro"/>
</dbReference>
<dbReference type="SUPFAM" id="SSF46785">
    <property type="entry name" value="Winged helix' DNA-binding domain"/>
    <property type="match status" value="1"/>
</dbReference>
<organism evidence="5 6">
    <name type="scientific">Leucobacter komagatae</name>
    <dbReference type="NCBI Taxonomy" id="55969"/>
    <lineage>
        <taxon>Bacteria</taxon>
        <taxon>Bacillati</taxon>
        <taxon>Actinomycetota</taxon>
        <taxon>Actinomycetes</taxon>
        <taxon>Micrococcales</taxon>
        <taxon>Microbacteriaceae</taxon>
        <taxon>Leucobacter</taxon>
    </lineage>
</organism>
<comment type="caution">
    <text evidence="5">The sequence shown here is derived from an EMBL/GenBank/DDBJ whole genome shotgun (WGS) entry which is preliminary data.</text>
</comment>
<feature type="domain" description="HTH gntR-type" evidence="4">
    <location>
        <begin position="14"/>
        <end position="82"/>
    </location>
</feature>
<dbReference type="SMART" id="SM00345">
    <property type="entry name" value="HTH_GNTR"/>
    <property type="match status" value="1"/>
</dbReference>